<dbReference type="RefSeq" id="WP_151907023.1">
    <property type="nucleotide sequence ID" value="NZ_JADMVX010000001.1"/>
</dbReference>
<evidence type="ECO:0000313" key="1">
    <source>
        <dbReference type="EMBL" id="KAB5744002.1"/>
    </source>
</evidence>
<accession>A0A6I0VCI0</accession>
<proteinExistence type="predicted"/>
<dbReference type="AlphaFoldDB" id="A0A6I0VCI0"/>
<dbReference type="EMBL" id="WDFR01000003">
    <property type="protein sequence ID" value="KAB6029381.1"/>
    <property type="molecule type" value="Genomic_DNA"/>
</dbReference>
<protein>
    <submittedName>
        <fullName evidence="1">Uncharacterized protein</fullName>
    </submittedName>
</protein>
<dbReference type="Proteomes" id="UP000437631">
    <property type="component" value="Unassembled WGS sequence"/>
</dbReference>
<evidence type="ECO:0000313" key="2">
    <source>
        <dbReference type="EMBL" id="KAB6029381.1"/>
    </source>
</evidence>
<sequence>MDLYIDGERIETPKLTKLEKKLALRLSEASFGSLENDDFASVRSDGWCGEGGFERVELIEWPDRHQLGALLKSLQAKRLIVLSEGELDWRPSMEVWFDCEALRGLACA</sequence>
<organism evidence="1 3">
    <name type="scientific">Bifidobacterium adolescentis</name>
    <dbReference type="NCBI Taxonomy" id="1680"/>
    <lineage>
        <taxon>Bacteria</taxon>
        <taxon>Bacillati</taxon>
        <taxon>Actinomycetota</taxon>
        <taxon>Actinomycetes</taxon>
        <taxon>Bifidobacteriales</taxon>
        <taxon>Bifidobacteriaceae</taxon>
        <taxon>Bifidobacterium</taxon>
    </lineage>
</organism>
<evidence type="ECO:0000313" key="3">
    <source>
        <dbReference type="Proteomes" id="UP000437631"/>
    </source>
</evidence>
<reference evidence="3 4" key="1">
    <citation type="journal article" date="2019" name="Nat. Med.">
        <title>A library of human gut bacterial isolates paired with longitudinal multiomics data enables mechanistic microbiome research.</title>
        <authorList>
            <person name="Poyet M."/>
            <person name="Groussin M."/>
            <person name="Gibbons S.M."/>
            <person name="Avila-Pacheco J."/>
            <person name="Jiang X."/>
            <person name="Kearney S.M."/>
            <person name="Perrotta A.R."/>
            <person name="Berdy B."/>
            <person name="Zhao S."/>
            <person name="Lieberman T.D."/>
            <person name="Swanson P.K."/>
            <person name="Smith M."/>
            <person name="Roesemann S."/>
            <person name="Alexander J.E."/>
            <person name="Rich S.A."/>
            <person name="Livny J."/>
            <person name="Vlamakis H."/>
            <person name="Clish C."/>
            <person name="Bullock K."/>
            <person name="Deik A."/>
            <person name="Scott J."/>
            <person name="Pierce K.A."/>
            <person name="Xavier R.J."/>
            <person name="Alm E.J."/>
        </authorList>
    </citation>
    <scope>NUCLEOTIDE SEQUENCE [LARGE SCALE GENOMIC DNA]</scope>
    <source>
        <strain evidence="1 3">BIOML-A190</strain>
        <strain evidence="2 4">BIOML-A26</strain>
    </source>
</reference>
<name>A0A6I0VCI0_BIFAD</name>
<comment type="caution">
    <text evidence="1">The sequence shown here is derived from an EMBL/GenBank/DDBJ whole genome shotgun (WGS) entry which is preliminary data.</text>
</comment>
<evidence type="ECO:0000313" key="4">
    <source>
        <dbReference type="Proteomes" id="UP000470926"/>
    </source>
</evidence>
<gene>
    <name evidence="2" type="ORF">GA542_06725</name>
    <name evidence="1" type="ORF">GA752_09750</name>
</gene>
<dbReference type="Proteomes" id="UP000470926">
    <property type="component" value="Unassembled WGS sequence"/>
</dbReference>
<dbReference type="EMBL" id="WDLT01000016">
    <property type="protein sequence ID" value="KAB5744002.1"/>
    <property type="molecule type" value="Genomic_DNA"/>
</dbReference>